<feature type="region of interest" description="Disordered" evidence="11">
    <location>
        <begin position="578"/>
        <end position="677"/>
    </location>
</feature>
<evidence type="ECO:0000256" key="2">
    <source>
        <dbReference type="ARBA" id="ARBA00022527"/>
    </source>
</evidence>
<keyword evidence="14" id="KW-1185">Reference proteome</keyword>
<dbReference type="SUPFAM" id="SSF56112">
    <property type="entry name" value="Protein kinase-like (PK-like)"/>
    <property type="match status" value="1"/>
</dbReference>
<evidence type="ECO:0000256" key="11">
    <source>
        <dbReference type="SAM" id="MobiDB-lite"/>
    </source>
</evidence>
<evidence type="ECO:0000256" key="10">
    <source>
        <dbReference type="SAM" id="Coils"/>
    </source>
</evidence>
<feature type="compositionally biased region" description="Polar residues" evidence="11">
    <location>
        <begin position="18"/>
        <end position="27"/>
    </location>
</feature>
<feature type="domain" description="Protein kinase" evidence="12">
    <location>
        <begin position="265"/>
        <end position="719"/>
    </location>
</feature>
<evidence type="ECO:0000259" key="12">
    <source>
        <dbReference type="PROSITE" id="PS50011"/>
    </source>
</evidence>
<reference evidence="13 14" key="1">
    <citation type="journal article" date="2023" name="Elife">
        <title>Identification of key yeast species and microbe-microbe interactions impacting larval growth of Drosophila in the wild.</title>
        <authorList>
            <person name="Mure A."/>
            <person name="Sugiura Y."/>
            <person name="Maeda R."/>
            <person name="Honda K."/>
            <person name="Sakurai N."/>
            <person name="Takahashi Y."/>
            <person name="Watada M."/>
            <person name="Katoh T."/>
            <person name="Gotoh A."/>
            <person name="Gotoh Y."/>
            <person name="Taniguchi I."/>
            <person name="Nakamura K."/>
            <person name="Hayashi T."/>
            <person name="Katayama T."/>
            <person name="Uemura T."/>
            <person name="Hattori Y."/>
        </authorList>
    </citation>
    <scope>NUCLEOTIDE SEQUENCE [LARGE SCALE GENOMIC DNA]</scope>
    <source>
        <strain evidence="13 14">PK-24</strain>
    </source>
</reference>
<feature type="compositionally biased region" description="Low complexity" evidence="11">
    <location>
        <begin position="227"/>
        <end position="237"/>
    </location>
</feature>
<feature type="region of interest" description="Disordered" evidence="11">
    <location>
        <begin position="222"/>
        <end position="241"/>
    </location>
</feature>
<gene>
    <name evidence="13" type="ORF">DAPK24_055650</name>
</gene>
<dbReference type="PROSITE" id="PS00107">
    <property type="entry name" value="PROTEIN_KINASE_ATP"/>
    <property type="match status" value="1"/>
</dbReference>
<proteinExistence type="predicted"/>
<dbReference type="SMART" id="SM00220">
    <property type="entry name" value="S_TKc"/>
    <property type="match status" value="1"/>
</dbReference>
<dbReference type="InterPro" id="IPR011009">
    <property type="entry name" value="Kinase-like_dom_sf"/>
</dbReference>
<dbReference type="PROSITE" id="PS50011">
    <property type="entry name" value="PROTEIN_KINASE_DOM"/>
    <property type="match status" value="1"/>
</dbReference>
<dbReference type="PANTHER" id="PTHR24343:SF137">
    <property type="entry name" value="SERINE_THREONINE-PROTEIN KINASE HRK1"/>
    <property type="match status" value="1"/>
</dbReference>
<dbReference type="InterPro" id="IPR000719">
    <property type="entry name" value="Prot_kinase_dom"/>
</dbReference>
<comment type="catalytic activity">
    <reaction evidence="8">
        <text>L-seryl-[protein] + ATP = O-phospho-L-seryl-[protein] + ADP + H(+)</text>
        <dbReference type="Rhea" id="RHEA:17989"/>
        <dbReference type="Rhea" id="RHEA-COMP:9863"/>
        <dbReference type="Rhea" id="RHEA-COMP:11604"/>
        <dbReference type="ChEBI" id="CHEBI:15378"/>
        <dbReference type="ChEBI" id="CHEBI:29999"/>
        <dbReference type="ChEBI" id="CHEBI:30616"/>
        <dbReference type="ChEBI" id="CHEBI:83421"/>
        <dbReference type="ChEBI" id="CHEBI:456216"/>
        <dbReference type="EC" id="2.7.11.1"/>
    </reaction>
</comment>
<keyword evidence="4 9" id="KW-0547">Nucleotide-binding</keyword>
<comment type="catalytic activity">
    <reaction evidence="7">
        <text>L-threonyl-[protein] + ATP = O-phospho-L-threonyl-[protein] + ADP + H(+)</text>
        <dbReference type="Rhea" id="RHEA:46608"/>
        <dbReference type="Rhea" id="RHEA-COMP:11060"/>
        <dbReference type="Rhea" id="RHEA-COMP:11605"/>
        <dbReference type="ChEBI" id="CHEBI:15378"/>
        <dbReference type="ChEBI" id="CHEBI:30013"/>
        <dbReference type="ChEBI" id="CHEBI:30616"/>
        <dbReference type="ChEBI" id="CHEBI:61977"/>
        <dbReference type="ChEBI" id="CHEBI:456216"/>
        <dbReference type="EC" id="2.7.11.1"/>
    </reaction>
</comment>
<evidence type="ECO:0000256" key="9">
    <source>
        <dbReference type="PROSITE-ProRule" id="PRU10141"/>
    </source>
</evidence>
<keyword evidence="3" id="KW-0808">Transferase</keyword>
<evidence type="ECO:0000256" key="7">
    <source>
        <dbReference type="ARBA" id="ARBA00047899"/>
    </source>
</evidence>
<dbReference type="GO" id="GO:0030447">
    <property type="term" value="P:filamentous growth"/>
    <property type="evidence" value="ECO:0007669"/>
    <property type="project" value="UniProtKB-ARBA"/>
</dbReference>
<evidence type="ECO:0000256" key="5">
    <source>
        <dbReference type="ARBA" id="ARBA00022777"/>
    </source>
</evidence>
<feature type="compositionally biased region" description="Basic residues" evidence="11">
    <location>
        <begin position="621"/>
        <end position="630"/>
    </location>
</feature>
<keyword evidence="2 13" id="KW-0723">Serine/threonine-protein kinase</keyword>
<feature type="region of interest" description="Disordered" evidence="11">
    <location>
        <begin position="90"/>
        <end position="134"/>
    </location>
</feature>
<feature type="coiled-coil region" evidence="10">
    <location>
        <begin position="508"/>
        <end position="544"/>
    </location>
</feature>
<dbReference type="GO" id="GO:0005524">
    <property type="term" value="F:ATP binding"/>
    <property type="evidence" value="ECO:0007669"/>
    <property type="project" value="UniProtKB-UniRule"/>
</dbReference>
<dbReference type="Proteomes" id="UP001378960">
    <property type="component" value="Unassembled WGS sequence"/>
</dbReference>
<feature type="compositionally biased region" description="Low complexity" evidence="11">
    <location>
        <begin position="38"/>
        <end position="59"/>
    </location>
</feature>
<feature type="compositionally biased region" description="Basic and acidic residues" evidence="11">
    <location>
        <begin position="604"/>
        <end position="620"/>
    </location>
</feature>
<feature type="compositionally biased region" description="Low complexity" evidence="11">
    <location>
        <begin position="104"/>
        <end position="124"/>
    </location>
</feature>
<evidence type="ECO:0000256" key="4">
    <source>
        <dbReference type="ARBA" id="ARBA00022741"/>
    </source>
</evidence>
<accession>A0AAV5RDB5</accession>
<dbReference type="InterPro" id="IPR017441">
    <property type="entry name" value="Protein_kinase_ATP_BS"/>
</dbReference>
<feature type="region of interest" description="Disordered" evidence="11">
    <location>
        <begin position="1"/>
        <end position="65"/>
    </location>
</feature>
<feature type="binding site" evidence="9">
    <location>
        <position position="294"/>
    </location>
    <ligand>
        <name>ATP</name>
        <dbReference type="ChEBI" id="CHEBI:30616"/>
    </ligand>
</feature>
<dbReference type="Pfam" id="PF00069">
    <property type="entry name" value="Pkinase"/>
    <property type="match status" value="1"/>
</dbReference>
<dbReference type="Gene3D" id="1.10.510.10">
    <property type="entry name" value="Transferase(Phosphotransferase) domain 1"/>
    <property type="match status" value="2"/>
</dbReference>
<evidence type="ECO:0000256" key="6">
    <source>
        <dbReference type="ARBA" id="ARBA00022840"/>
    </source>
</evidence>
<dbReference type="AlphaFoldDB" id="A0AAV5RDB5"/>
<evidence type="ECO:0000256" key="1">
    <source>
        <dbReference type="ARBA" id="ARBA00012513"/>
    </source>
</evidence>
<dbReference type="GO" id="GO:0004674">
    <property type="term" value="F:protein serine/threonine kinase activity"/>
    <property type="evidence" value="ECO:0007669"/>
    <property type="project" value="UniProtKB-KW"/>
</dbReference>
<keyword evidence="6 9" id="KW-0067">ATP-binding</keyword>
<dbReference type="GO" id="GO:0005829">
    <property type="term" value="C:cytosol"/>
    <property type="evidence" value="ECO:0007669"/>
    <property type="project" value="TreeGrafter"/>
</dbReference>
<dbReference type="PROSITE" id="PS00108">
    <property type="entry name" value="PROTEIN_KINASE_ST"/>
    <property type="match status" value="1"/>
</dbReference>
<evidence type="ECO:0000313" key="14">
    <source>
        <dbReference type="Proteomes" id="UP001378960"/>
    </source>
</evidence>
<evidence type="ECO:0000256" key="3">
    <source>
        <dbReference type="ARBA" id="ARBA00022679"/>
    </source>
</evidence>
<feature type="compositionally biased region" description="Polar residues" evidence="11">
    <location>
        <begin position="647"/>
        <end position="660"/>
    </location>
</feature>
<dbReference type="EC" id="2.7.11.1" evidence="1"/>
<evidence type="ECO:0000256" key="8">
    <source>
        <dbReference type="ARBA" id="ARBA00048679"/>
    </source>
</evidence>
<evidence type="ECO:0000313" key="13">
    <source>
        <dbReference type="EMBL" id="GMM48967.1"/>
    </source>
</evidence>
<organism evidence="13 14">
    <name type="scientific">Pichia kluyveri</name>
    <name type="common">Yeast</name>
    <dbReference type="NCBI Taxonomy" id="36015"/>
    <lineage>
        <taxon>Eukaryota</taxon>
        <taxon>Fungi</taxon>
        <taxon>Dikarya</taxon>
        <taxon>Ascomycota</taxon>
        <taxon>Saccharomycotina</taxon>
        <taxon>Pichiomycetes</taxon>
        <taxon>Pichiales</taxon>
        <taxon>Pichiaceae</taxon>
        <taxon>Pichia</taxon>
    </lineage>
</organism>
<keyword evidence="5 13" id="KW-0418">Kinase</keyword>
<protein>
    <recommendedName>
        <fullName evidence="1">non-specific serine/threonine protein kinase</fullName>
        <ecNumber evidence="1">2.7.11.1</ecNumber>
    </recommendedName>
</protein>
<feature type="compositionally biased region" description="Low complexity" evidence="11">
    <location>
        <begin position="150"/>
        <end position="185"/>
    </location>
</feature>
<comment type="caution">
    <text evidence="13">The sequence shown here is derived from an EMBL/GenBank/DDBJ whole genome shotgun (WGS) entry which is preliminary data.</text>
</comment>
<dbReference type="Gene3D" id="3.30.200.20">
    <property type="entry name" value="Phosphorylase Kinase, domain 1"/>
    <property type="match status" value="1"/>
</dbReference>
<sequence length="744" mass="84218">MPRLGFAGLAHREHRENSQSSFESPVPNNDHFHGHGHSSSNINIPSINSNNNNNSSNSPGTHHLSSRRSFFGLSLGRSSSNESQISIMSDDTHHHHHHHKDSYNSKNDINNNINNNNNNNSNYSSPPPIHRNGSSSMVQLKKFFRPARKNSQSNSSNNNSPILNHNGSSSNNNNNHLDSFSSSNNNKRHNNHQSSSNLLSSSISNSISNLKQTNSSGYFHLKERDQTPSTPSTPTFTHDANNNMIVKTDQKFWDDLEGSVTKKYGKLGKVLGSGAGGSVRLIVRESDGVTFAVKEFVARRPNESVKEYAKKCTAEFCIGSTLHHPNIIQTLDIINENNHFFEVMEYAPIDFFAVVMSGQMTRSEINCCFKQITLGVSYLHSVGLSHRDLKLDNCVVTKDGIVKLIDFGSAVVFKYPFEDDIVLAHGIVGSDPYLAPEVLTSTDNYDPQFVDIWSIAIIYCCMTLRRFPWKAPKDDDPSFSLYCMKDDQPHDYVESAQKHKELLIERKKKIIQLQKEKEQRDKELKEKENQINETVEKINDLSINDNKNDPIIDNKRDQFLDEKLLGDPNQMAITPKILNQEVPPSKQQPIQQELPKPVTESEQNDDKPLTITTPKDEHVHQHVHHHHHHHDSTPPPTQQQQQQQSVNNNANTNTCPTDGQSELPERRTVTATKSQKQIHGPYRLMRLLPHASRPIISKMLTIDIKNRATMKEILNDEWFLDIKYCTIDEDGNTINDPGHNHTIV</sequence>
<feature type="region of interest" description="Disordered" evidence="11">
    <location>
        <begin position="147"/>
        <end position="200"/>
    </location>
</feature>
<name>A0AAV5RDB5_PICKL</name>
<dbReference type="PANTHER" id="PTHR24343">
    <property type="entry name" value="SERINE/THREONINE KINASE"/>
    <property type="match status" value="1"/>
</dbReference>
<dbReference type="EMBL" id="BTGB01000009">
    <property type="protein sequence ID" value="GMM48967.1"/>
    <property type="molecule type" value="Genomic_DNA"/>
</dbReference>
<dbReference type="InterPro" id="IPR008271">
    <property type="entry name" value="Ser/Thr_kinase_AS"/>
</dbReference>
<keyword evidence="10" id="KW-0175">Coiled coil</keyword>